<protein>
    <submittedName>
        <fullName evidence="6">Transcription elongation factor GreB</fullName>
    </submittedName>
</protein>
<sequence length="171" mass="19363">MADQKNYITPEGHAKIEAEFQHLLKVERPEVVRVVSWAASNGDRSENGDYIYGKKRLRQIDGRLRFLMQRMDLAVIVDPATQQGLERVFFGAWVTLFSLKNDTEITYRIVGQDELEPSLGYISWVSPLARAITGKQIGDIVNVVTPAGDEQYEIIEVQYQPPANLNATKEP</sequence>
<dbReference type="Pfam" id="PF01272">
    <property type="entry name" value="GreA_GreB"/>
    <property type="match status" value="1"/>
</dbReference>
<evidence type="ECO:0000259" key="5">
    <source>
        <dbReference type="Pfam" id="PF03449"/>
    </source>
</evidence>
<gene>
    <name evidence="6" type="primary">greB_3</name>
    <name evidence="6" type="ORF">GALL_60870</name>
</gene>
<dbReference type="NCBIfam" id="NF002506">
    <property type="entry name" value="PRK01885.1"/>
    <property type="match status" value="1"/>
</dbReference>
<keyword evidence="6" id="KW-0648">Protein biosynthesis</keyword>
<evidence type="ECO:0000256" key="3">
    <source>
        <dbReference type="ARBA" id="ARBA00023163"/>
    </source>
</evidence>
<proteinExistence type="inferred from homology"/>
<evidence type="ECO:0000313" key="6">
    <source>
        <dbReference type="EMBL" id="OIR12388.1"/>
    </source>
</evidence>
<dbReference type="InterPro" id="IPR022691">
    <property type="entry name" value="Tscrpt_elong_fac_GreA/B_N"/>
</dbReference>
<evidence type="ECO:0000259" key="4">
    <source>
        <dbReference type="Pfam" id="PF01272"/>
    </source>
</evidence>
<dbReference type="InterPro" id="IPR036953">
    <property type="entry name" value="GreA/GreB_C_sf"/>
</dbReference>
<evidence type="ECO:0000256" key="1">
    <source>
        <dbReference type="ARBA" id="ARBA00023015"/>
    </source>
</evidence>
<dbReference type="SUPFAM" id="SSF54534">
    <property type="entry name" value="FKBP-like"/>
    <property type="match status" value="1"/>
</dbReference>
<dbReference type="AlphaFoldDB" id="A0A1J5TF85"/>
<dbReference type="GO" id="GO:0003746">
    <property type="term" value="F:translation elongation factor activity"/>
    <property type="evidence" value="ECO:0007669"/>
    <property type="project" value="UniProtKB-KW"/>
</dbReference>
<dbReference type="EMBL" id="MLJW01000017">
    <property type="protein sequence ID" value="OIR12388.1"/>
    <property type="molecule type" value="Genomic_DNA"/>
</dbReference>
<dbReference type="HAMAP" id="MF_00930">
    <property type="entry name" value="GreB"/>
    <property type="match status" value="1"/>
</dbReference>
<dbReference type="InterPro" id="IPR001437">
    <property type="entry name" value="Tscrpt_elong_fac_GreA/B_C"/>
</dbReference>
<evidence type="ECO:0000256" key="2">
    <source>
        <dbReference type="ARBA" id="ARBA00023125"/>
    </source>
</evidence>
<dbReference type="GO" id="GO:0032784">
    <property type="term" value="P:regulation of DNA-templated transcription elongation"/>
    <property type="evidence" value="ECO:0007669"/>
    <property type="project" value="InterPro"/>
</dbReference>
<comment type="caution">
    <text evidence="6">The sequence shown here is derived from an EMBL/GenBank/DDBJ whole genome shotgun (WGS) entry which is preliminary data.</text>
</comment>
<dbReference type="PANTHER" id="PTHR30437">
    <property type="entry name" value="TRANSCRIPTION ELONGATION FACTOR GREA"/>
    <property type="match status" value="1"/>
</dbReference>
<dbReference type="NCBIfam" id="TIGR01461">
    <property type="entry name" value="greB"/>
    <property type="match status" value="1"/>
</dbReference>
<dbReference type="GO" id="GO:0006354">
    <property type="term" value="P:DNA-templated transcription elongation"/>
    <property type="evidence" value="ECO:0007669"/>
    <property type="project" value="TreeGrafter"/>
</dbReference>
<reference evidence="6" key="1">
    <citation type="submission" date="2016-10" db="EMBL/GenBank/DDBJ databases">
        <title>Sequence of Gallionella enrichment culture.</title>
        <authorList>
            <person name="Poehlein A."/>
            <person name="Muehling M."/>
            <person name="Daniel R."/>
        </authorList>
    </citation>
    <scope>NUCLEOTIDE SEQUENCE</scope>
</reference>
<dbReference type="GO" id="GO:0003677">
    <property type="term" value="F:DNA binding"/>
    <property type="evidence" value="ECO:0007669"/>
    <property type="project" value="UniProtKB-KW"/>
</dbReference>
<dbReference type="SUPFAM" id="SSF46557">
    <property type="entry name" value="GreA transcript cleavage protein, N-terminal domain"/>
    <property type="match status" value="1"/>
</dbReference>
<dbReference type="PANTHER" id="PTHR30437:SF6">
    <property type="entry name" value="TRANSCRIPTION ELONGATION FACTOR GREB"/>
    <property type="match status" value="1"/>
</dbReference>
<dbReference type="InterPro" id="IPR036805">
    <property type="entry name" value="Tscrpt_elong_fac_GreA/B_N_sf"/>
</dbReference>
<keyword evidence="1" id="KW-0805">Transcription regulation</keyword>
<feature type="domain" description="Transcription elongation factor GreA/GreB N-terminal" evidence="5">
    <location>
        <begin position="6"/>
        <end position="76"/>
    </location>
</feature>
<dbReference type="FunFam" id="3.10.50.30:FF:000001">
    <property type="entry name" value="Transcription elongation factor GreA"/>
    <property type="match status" value="1"/>
</dbReference>
<dbReference type="Gene3D" id="3.10.50.30">
    <property type="entry name" value="Transcription elongation factor, GreA/GreB, C-terminal domain"/>
    <property type="match status" value="1"/>
</dbReference>
<dbReference type="InterPro" id="IPR023459">
    <property type="entry name" value="Tscrpt_elong_fac_GreA/B_fam"/>
</dbReference>
<accession>A0A1J5TF85</accession>
<dbReference type="PIRSF" id="PIRSF006092">
    <property type="entry name" value="GreA_GreB"/>
    <property type="match status" value="1"/>
</dbReference>
<dbReference type="InterPro" id="IPR006358">
    <property type="entry name" value="Tscrpt_elong_fac_GreB"/>
</dbReference>
<feature type="domain" description="Transcription elongation factor GreA/GreB C-terminal" evidence="4">
    <location>
        <begin position="86"/>
        <end position="159"/>
    </location>
</feature>
<dbReference type="HAMAP" id="MF_00105">
    <property type="entry name" value="GreA_GreB"/>
    <property type="match status" value="1"/>
</dbReference>
<dbReference type="Pfam" id="PF03449">
    <property type="entry name" value="GreA_GreB_N"/>
    <property type="match status" value="1"/>
</dbReference>
<organism evidence="6">
    <name type="scientific">mine drainage metagenome</name>
    <dbReference type="NCBI Taxonomy" id="410659"/>
    <lineage>
        <taxon>unclassified sequences</taxon>
        <taxon>metagenomes</taxon>
        <taxon>ecological metagenomes</taxon>
    </lineage>
</organism>
<dbReference type="GO" id="GO:0070063">
    <property type="term" value="F:RNA polymerase binding"/>
    <property type="evidence" value="ECO:0007669"/>
    <property type="project" value="InterPro"/>
</dbReference>
<dbReference type="InterPro" id="IPR028624">
    <property type="entry name" value="Tscrpt_elong_fac_GreA/B"/>
</dbReference>
<keyword evidence="2" id="KW-0238">DNA-binding</keyword>
<dbReference type="Gene3D" id="1.10.287.180">
    <property type="entry name" value="Transcription elongation factor, GreA/GreB, N-terminal domain"/>
    <property type="match status" value="1"/>
</dbReference>
<keyword evidence="3" id="KW-0804">Transcription</keyword>
<keyword evidence="6" id="KW-0251">Elongation factor</keyword>
<name>A0A1J5TF85_9ZZZZ</name>
<dbReference type="FunFam" id="1.10.287.180:FF:000001">
    <property type="entry name" value="Transcription elongation factor GreA"/>
    <property type="match status" value="1"/>
</dbReference>